<dbReference type="GO" id="GO:0042168">
    <property type="term" value="P:heme metabolic process"/>
    <property type="evidence" value="ECO:0007669"/>
    <property type="project" value="InterPro"/>
</dbReference>
<proteinExistence type="predicted"/>
<dbReference type="InterPro" id="IPR010817">
    <property type="entry name" value="HemY_N"/>
</dbReference>
<comment type="function">
    <text evidence="1">Involved in a late step of protoheme IX synthesis.</text>
</comment>
<evidence type="ECO:0000256" key="3">
    <source>
        <dbReference type="ARBA" id="ARBA00004744"/>
    </source>
</evidence>
<dbReference type="InterPro" id="IPR005254">
    <property type="entry name" value="Heme_biosyn_assoc_TPR_pro"/>
</dbReference>
<dbReference type="InterPro" id="IPR011990">
    <property type="entry name" value="TPR-like_helical_dom_sf"/>
</dbReference>
<dbReference type="NCBIfam" id="TIGR00540">
    <property type="entry name" value="TPR_hemY_coli"/>
    <property type="match status" value="1"/>
</dbReference>
<dbReference type="AlphaFoldDB" id="A0A1G6J1R9"/>
<dbReference type="Gene3D" id="1.25.40.10">
    <property type="entry name" value="Tetratricopeptide repeat domain"/>
    <property type="match status" value="2"/>
</dbReference>
<dbReference type="RefSeq" id="WP_017678321.1">
    <property type="nucleotide sequence ID" value="NZ_FMZQ01000001.1"/>
</dbReference>
<dbReference type="UniPathway" id="UPA00252"/>
<keyword evidence="8" id="KW-0472">Membrane</keyword>
<accession>A0A1G6J1R9</accession>
<gene>
    <name evidence="11" type="ORF">SAMN05216576_101512</name>
</gene>
<keyword evidence="9" id="KW-0627">Porphyrin biosynthesis</keyword>
<dbReference type="GO" id="GO:0005886">
    <property type="term" value="C:plasma membrane"/>
    <property type="evidence" value="ECO:0007669"/>
    <property type="project" value="UniProtKB-SubCell"/>
</dbReference>
<evidence type="ECO:0000256" key="8">
    <source>
        <dbReference type="ARBA" id="ARBA00023136"/>
    </source>
</evidence>
<keyword evidence="6" id="KW-0812">Transmembrane</keyword>
<comment type="pathway">
    <text evidence="3">Porphyrin-containing compound metabolism; protoheme biosynthesis.</text>
</comment>
<keyword evidence="4" id="KW-1003">Cell membrane</keyword>
<evidence type="ECO:0000313" key="11">
    <source>
        <dbReference type="EMBL" id="SDC12681.1"/>
    </source>
</evidence>
<comment type="subcellular location">
    <subcellularLocation>
        <location evidence="2">Cell inner membrane</location>
        <topology evidence="2">Multi-pass membrane protein</topology>
    </subcellularLocation>
</comment>
<evidence type="ECO:0000256" key="6">
    <source>
        <dbReference type="ARBA" id="ARBA00022692"/>
    </source>
</evidence>
<dbReference type="Pfam" id="PF07219">
    <property type="entry name" value="HemY_N"/>
    <property type="match status" value="1"/>
</dbReference>
<keyword evidence="5" id="KW-0997">Cell inner membrane</keyword>
<evidence type="ECO:0000256" key="9">
    <source>
        <dbReference type="ARBA" id="ARBA00023244"/>
    </source>
</evidence>
<protein>
    <submittedName>
        <fullName evidence="11">HemY protein</fullName>
    </submittedName>
</protein>
<feature type="domain" description="HemY N-terminal" evidence="10">
    <location>
        <begin position="29"/>
        <end position="134"/>
    </location>
</feature>
<evidence type="ECO:0000256" key="4">
    <source>
        <dbReference type="ARBA" id="ARBA00022475"/>
    </source>
</evidence>
<keyword evidence="7" id="KW-1133">Transmembrane helix</keyword>
<evidence type="ECO:0000256" key="1">
    <source>
        <dbReference type="ARBA" id="ARBA00002962"/>
    </source>
</evidence>
<organism evidence="11 12">
    <name type="scientific">Ectopseudomonas chengduensis</name>
    <dbReference type="NCBI Taxonomy" id="489632"/>
    <lineage>
        <taxon>Bacteria</taxon>
        <taxon>Pseudomonadati</taxon>
        <taxon>Pseudomonadota</taxon>
        <taxon>Gammaproteobacteria</taxon>
        <taxon>Pseudomonadales</taxon>
        <taxon>Pseudomonadaceae</taxon>
        <taxon>Ectopseudomonas</taxon>
    </lineage>
</organism>
<evidence type="ECO:0000259" key="10">
    <source>
        <dbReference type="Pfam" id="PF07219"/>
    </source>
</evidence>
<evidence type="ECO:0000256" key="7">
    <source>
        <dbReference type="ARBA" id="ARBA00022989"/>
    </source>
</evidence>
<keyword evidence="12" id="KW-1185">Reference proteome</keyword>
<reference evidence="12" key="1">
    <citation type="submission" date="2016-10" db="EMBL/GenBank/DDBJ databases">
        <authorList>
            <person name="Varghese N."/>
            <person name="Submissions S."/>
        </authorList>
    </citation>
    <scope>NUCLEOTIDE SEQUENCE [LARGE SCALE GENOMIC DNA]</scope>
    <source>
        <strain evidence="12">DSM 26382</strain>
    </source>
</reference>
<dbReference type="Proteomes" id="UP000199467">
    <property type="component" value="Unassembled WGS sequence"/>
</dbReference>
<evidence type="ECO:0000256" key="5">
    <source>
        <dbReference type="ARBA" id="ARBA00022519"/>
    </source>
</evidence>
<evidence type="ECO:0000313" key="12">
    <source>
        <dbReference type="Proteomes" id="UP000199467"/>
    </source>
</evidence>
<sequence length="415" mass="46997">MRRLIWLLLLLAIAAGLYLLSLAIEADRGYVLFAYQGFRYQSGLWAFLGLLVVVVALYYLIKWTLRLLLSSTRLANPWSRLHRNRRVRLASEQGMLDLAEGHWARAQRQLTRAAEADSQPLMYYLGAARAASKLGDHEQSDALLERALNKQPQAELAIALTHAELQRNRGDSDAALETLQAMRERHPGHHLVLRQLQRLYLQRQDWSALLGLLPELRKEKALPAAELDELERETWRGRLADAGLAGQGHGETALQPLTQAWQQLSAPLRQEPELIATYVEQLRRLGAQEEAEEVLRSALKRGYDSRLARFYGVLRGADPARQLQTAELWLKQHPQDPALLLTLGRLSLQNQLWGKARDYFETSLKLERHPETCAELARLLAQLGELERSNQLLLESLGLLHQGLPPLPQPQGVTA</sequence>
<dbReference type="GO" id="GO:0006779">
    <property type="term" value="P:porphyrin-containing compound biosynthetic process"/>
    <property type="evidence" value="ECO:0007669"/>
    <property type="project" value="UniProtKB-KW"/>
</dbReference>
<evidence type="ECO:0000256" key="2">
    <source>
        <dbReference type="ARBA" id="ARBA00004429"/>
    </source>
</evidence>
<name>A0A1G6J1R9_9GAMM</name>
<dbReference type="EMBL" id="FMZQ01000001">
    <property type="protein sequence ID" value="SDC12681.1"/>
    <property type="molecule type" value="Genomic_DNA"/>
</dbReference>
<dbReference type="SUPFAM" id="SSF48452">
    <property type="entry name" value="TPR-like"/>
    <property type="match status" value="1"/>
</dbReference>